<gene>
    <name evidence="1" type="ordered locus">Sinac_3411</name>
</gene>
<dbReference type="HOGENOM" id="CLU_569718_0_0_0"/>
<evidence type="ECO:0000313" key="2">
    <source>
        <dbReference type="Proteomes" id="UP000010798"/>
    </source>
</evidence>
<sequence>MARNVECCPHYHRQITTAEPEEATCKLLQRVTGVEDDRLYRVSCEACIACCEESLPSETHLNPTLASLLFSLTTRLLDGDTSAAGYDYEQVVRLRGWAEENLFLGADPAPALPQARIRRLIDSRGRWNPPLRIGLIGGNAPSGLGSLNRAIAKNLVIDRWLIVAHPFLEDLPEIPECRVCRETNPAAVRDFLDGLDWLLFCECPQLDSVVAMAREMGIRIACVPMWEHLDELSPWIRAVDLMICPTRYCHTVLEHWRERLGLDLDLALVSWPIDLDQFTFRPRTVCNTFLFINGLGGMGTMDQSSPNWDGRKGLGIIGEAAKRAPSVPILVRTQASAVPLLPANVEVRRANLTDAAELYTEGDVCVQPSRWEGLGLPLLECQASGLPLITTDAPPMNEHDPLLAVPASATKARLFRHRAIPVHEVDPDDLARVLLNLHGADISEASLTARRYVEAEHSWTVAGPRILDLLSQVSAQRDR</sequence>
<organism evidence="1 2">
    <name type="scientific">Singulisphaera acidiphila (strain ATCC BAA-1392 / DSM 18658 / VKM B-2454 / MOB10)</name>
    <dbReference type="NCBI Taxonomy" id="886293"/>
    <lineage>
        <taxon>Bacteria</taxon>
        <taxon>Pseudomonadati</taxon>
        <taxon>Planctomycetota</taxon>
        <taxon>Planctomycetia</taxon>
        <taxon>Isosphaerales</taxon>
        <taxon>Isosphaeraceae</taxon>
        <taxon>Singulisphaera</taxon>
    </lineage>
</organism>
<accession>L0DEI7</accession>
<evidence type="ECO:0000313" key="1">
    <source>
        <dbReference type="EMBL" id="AGA27672.1"/>
    </source>
</evidence>
<dbReference type="AlphaFoldDB" id="L0DEI7"/>
<dbReference type="RefSeq" id="WP_015246817.1">
    <property type="nucleotide sequence ID" value="NC_019892.1"/>
</dbReference>
<reference evidence="1 2" key="1">
    <citation type="submission" date="2012-02" db="EMBL/GenBank/DDBJ databases">
        <title>Complete sequence of chromosome of Singulisphaera acidiphila DSM 18658.</title>
        <authorList>
            <consortium name="US DOE Joint Genome Institute (JGI-PGF)"/>
            <person name="Lucas S."/>
            <person name="Copeland A."/>
            <person name="Lapidus A."/>
            <person name="Glavina del Rio T."/>
            <person name="Dalin E."/>
            <person name="Tice H."/>
            <person name="Bruce D."/>
            <person name="Goodwin L."/>
            <person name="Pitluck S."/>
            <person name="Peters L."/>
            <person name="Ovchinnikova G."/>
            <person name="Chertkov O."/>
            <person name="Kyrpides N."/>
            <person name="Mavromatis K."/>
            <person name="Ivanova N."/>
            <person name="Brettin T."/>
            <person name="Detter J.C."/>
            <person name="Han C."/>
            <person name="Larimer F."/>
            <person name="Land M."/>
            <person name="Hauser L."/>
            <person name="Markowitz V."/>
            <person name="Cheng J.-F."/>
            <person name="Hugenholtz P."/>
            <person name="Woyke T."/>
            <person name="Wu D."/>
            <person name="Tindall B."/>
            <person name="Pomrenke H."/>
            <person name="Brambilla E."/>
            <person name="Klenk H.-P."/>
            <person name="Eisen J.A."/>
        </authorList>
    </citation>
    <scope>NUCLEOTIDE SEQUENCE [LARGE SCALE GENOMIC DNA]</scope>
    <source>
        <strain evidence="2">ATCC BAA-1392 / DSM 18658 / VKM B-2454 / MOB10</strain>
    </source>
</reference>
<dbReference type="KEGG" id="saci:Sinac_3411"/>
<keyword evidence="1" id="KW-0808">Transferase</keyword>
<proteinExistence type="predicted"/>
<name>L0DEI7_SINAD</name>
<dbReference type="Pfam" id="PF13692">
    <property type="entry name" value="Glyco_trans_1_4"/>
    <property type="match status" value="1"/>
</dbReference>
<dbReference type="OrthoDB" id="239791at2"/>
<dbReference type="EMBL" id="CP003364">
    <property type="protein sequence ID" value="AGA27672.1"/>
    <property type="molecule type" value="Genomic_DNA"/>
</dbReference>
<dbReference type="SUPFAM" id="SSF53756">
    <property type="entry name" value="UDP-Glycosyltransferase/glycogen phosphorylase"/>
    <property type="match status" value="1"/>
</dbReference>
<dbReference type="Proteomes" id="UP000010798">
    <property type="component" value="Chromosome"/>
</dbReference>
<dbReference type="GO" id="GO:0016740">
    <property type="term" value="F:transferase activity"/>
    <property type="evidence" value="ECO:0007669"/>
    <property type="project" value="UniProtKB-KW"/>
</dbReference>
<dbReference type="STRING" id="886293.Sinac_3411"/>
<protein>
    <submittedName>
        <fullName evidence="1">Glycosyltransferase</fullName>
    </submittedName>
</protein>
<dbReference type="eggNOG" id="COG0438">
    <property type="taxonomic scope" value="Bacteria"/>
</dbReference>
<keyword evidence="2" id="KW-1185">Reference proteome</keyword>
<dbReference type="Gene3D" id="3.40.50.2000">
    <property type="entry name" value="Glycogen Phosphorylase B"/>
    <property type="match status" value="1"/>
</dbReference>